<evidence type="ECO:0000256" key="5">
    <source>
        <dbReference type="ARBA" id="ARBA00012225"/>
    </source>
</evidence>
<dbReference type="InterPro" id="IPR029044">
    <property type="entry name" value="Nucleotide-diphossugar_trans"/>
</dbReference>
<comment type="pathway">
    <text evidence="2">Nucleotide-sugar biosynthesis; UDP-N-acetyl-alpha-D-glucosamine biosynthesis; UDP-N-acetyl-alpha-D-glucosamine from N-acetyl-alpha-D-glucosamine 1-phosphate: step 1/1.</text>
</comment>
<dbReference type="EC" id="2.7.7.23" evidence="6"/>
<comment type="similarity">
    <text evidence="3">In the C-terminal section; belongs to the transferase hexapeptide repeat family.</text>
</comment>
<feature type="domain" description="Nucleotidyl transferase" evidence="14">
    <location>
        <begin position="3"/>
        <end position="220"/>
    </location>
</feature>
<comment type="similarity">
    <text evidence="4">In the N-terminal section; belongs to the N-acetylglucosamine-1-phosphate uridyltransferase family.</text>
</comment>
<dbReference type="GO" id="GO:0003977">
    <property type="term" value="F:UDP-N-acetylglucosamine diphosphorylase activity"/>
    <property type="evidence" value="ECO:0007669"/>
    <property type="project" value="UniProtKB-EC"/>
</dbReference>
<evidence type="ECO:0000256" key="10">
    <source>
        <dbReference type="ARBA" id="ARBA00023268"/>
    </source>
</evidence>
<evidence type="ECO:0000256" key="12">
    <source>
        <dbReference type="ARBA" id="ARBA00048247"/>
    </source>
</evidence>
<evidence type="ECO:0000256" key="2">
    <source>
        <dbReference type="ARBA" id="ARBA00005208"/>
    </source>
</evidence>
<keyword evidence="16" id="KW-1185">Reference proteome</keyword>
<evidence type="ECO:0000256" key="1">
    <source>
        <dbReference type="ARBA" id="ARBA00005166"/>
    </source>
</evidence>
<keyword evidence="9" id="KW-0548">Nucleotidyltransferase</keyword>
<evidence type="ECO:0000313" key="16">
    <source>
        <dbReference type="Proteomes" id="UP001596447"/>
    </source>
</evidence>
<dbReference type="Pfam" id="PF00483">
    <property type="entry name" value="NTP_transferase"/>
    <property type="match status" value="1"/>
</dbReference>
<keyword evidence="10" id="KW-0511">Multifunctional enzyme</keyword>
<dbReference type="PANTHER" id="PTHR43584">
    <property type="entry name" value="NUCLEOTIDYL TRANSFERASE"/>
    <property type="match status" value="1"/>
</dbReference>
<evidence type="ECO:0000256" key="3">
    <source>
        <dbReference type="ARBA" id="ARBA00007707"/>
    </source>
</evidence>
<evidence type="ECO:0000256" key="6">
    <source>
        <dbReference type="ARBA" id="ARBA00012457"/>
    </source>
</evidence>
<dbReference type="InterPro" id="IPR005835">
    <property type="entry name" value="NTP_transferase_dom"/>
</dbReference>
<dbReference type="Gene3D" id="3.90.550.10">
    <property type="entry name" value="Spore Coat Polysaccharide Biosynthesis Protein SpsA, Chain A"/>
    <property type="match status" value="1"/>
</dbReference>
<comment type="catalytic activity">
    <reaction evidence="13">
        <text>N-acetyl-alpha-D-glucosamine 1-phosphate + UTP + H(+) = UDP-N-acetyl-alpha-D-glucosamine + diphosphate</text>
        <dbReference type="Rhea" id="RHEA:13509"/>
        <dbReference type="ChEBI" id="CHEBI:15378"/>
        <dbReference type="ChEBI" id="CHEBI:33019"/>
        <dbReference type="ChEBI" id="CHEBI:46398"/>
        <dbReference type="ChEBI" id="CHEBI:57705"/>
        <dbReference type="ChEBI" id="CHEBI:57776"/>
        <dbReference type="EC" id="2.7.7.23"/>
    </reaction>
</comment>
<reference evidence="15 16" key="1">
    <citation type="journal article" date="2019" name="Int. J. Syst. Evol. Microbiol.">
        <title>The Global Catalogue of Microorganisms (GCM) 10K type strain sequencing project: providing services to taxonomists for standard genome sequencing and annotation.</title>
        <authorList>
            <consortium name="The Broad Institute Genomics Platform"/>
            <consortium name="The Broad Institute Genome Sequencing Center for Infectious Disease"/>
            <person name="Wu L."/>
            <person name="Ma J."/>
        </authorList>
    </citation>
    <scope>NUCLEOTIDE SEQUENCE [LARGE SCALE GENOMIC DNA]</scope>
    <source>
        <strain evidence="15 16">XZGYJ-43</strain>
    </source>
</reference>
<evidence type="ECO:0000256" key="7">
    <source>
        <dbReference type="ARBA" id="ARBA00013414"/>
    </source>
</evidence>
<evidence type="ECO:0000256" key="4">
    <source>
        <dbReference type="ARBA" id="ARBA00007947"/>
    </source>
</evidence>
<comment type="catalytic activity">
    <reaction evidence="12">
        <text>alpha-D-glucosamine 1-phosphate + acetyl-CoA = N-acetyl-alpha-D-glucosamine 1-phosphate + CoA + H(+)</text>
        <dbReference type="Rhea" id="RHEA:13725"/>
        <dbReference type="ChEBI" id="CHEBI:15378"/>
        <dbReference type="ChEBI" id="CHEBI:57287"/>
        <dbReference type="ChEBI" id="CHEBI:57288"/>
        <dbReference type="ChEBI" id="CHEBI:57776"/>
        <dbReference type="ChEBI" id="CHEBI:58516"/>
        <dbReference type="EC" id="2.3.1.157"/>
    </reaction>
</comment>
<proteinExistence type="inferred from homology"/>
<dbReference type="Pfam" id="PF00132">
    <property type="entry name" value="Hexapep"/>
    <property type="match status" value="1"/>
</dbReference>
<dbReference type="SUPFAM" id="SSF51161">
    <property type="entry name" value="Trimeric LpxA-like enzymes"/>
    <property type="match status" value="1"/>
</dbReference>
<organism evidence="15 16">
    <name type="scientific">Halospeciosus flavus</name>
    <dbReference type="NCBI Taxonomy" id="3032283"/>
    <lineage>
        <taxon>Archaea</taxon>
        <taxon>Methanobacteriati</taxon>
        <taxon>Methanobacteriota</taxon>
        <taxon>Stenosarchaea group</taxon>
        <taxon>Halobacteria</taxon>
        <taxon>Halobacteriales</taxon>
        <taxon>Halobacteriaceae</taxon>
        <taxon>Halospeciosus</taxon>
    </lineage>
</organism>
<dbReference type="InterPro" id="IPR011004">
    <property type="entry name" value="Trimer_LpxA-like_sf"/>
</dbReference>
<dbReference type="Proteomes" id="UP001596447">
    <property type="component" value="Unassembled WGS sequence"/>
</dbReference>
<dbReference type="PANTHER" id="PTHR43584:SF8">
    <property type="entry name" value="N-ACETYLMURAMATE ALPHA-1-PHOSPHATE URIDYLYLTRANSFERASE"/>
    <property type="match status" value="1"/>
</dbReference>
<evidence type="ECO:0000256" key="9">
    <source>
        <dbReference type="ARBA" id="ARBA00022695"/>
    </source>
</evidence>
<keyword evidence="8" id="KW-0808">Transferase</keyword>
<dbReference type="Gene3D" id="2.160.10.10">
    <property type="entry name" value="Hexapeptide repeat proteins"/>
    <property type="match status" value="1"/>
</dbReference>
<dbReference type="InterPro" id="IPR001451">
    <property type="entry name" value="Hexapep"/>
</dbReference>
<name>A0ABD5Z6E3_9EURY</name>
<evidence type="ECO:0000256" key="11">
    <source>
        <dbReference type="ARBA" id="ARBA00023315"/>
    </source>
</evidence>
<comment type="caution">
    <text evidence="15">The sequence shown here is derived from an EMBL/GenBank/DDBJ whole genome shotgun (WGS) entry which is preliminary data.</text>
</comment>
<dbReference type="EMBL" id="JBHTAR010000011">
    <property type="protein sequence ID" value="MFC7200733.1"/>
    <property type="molecule type" value="Genomic_DNA"/>
</dbReference>
<evidence type="ECO:0000313" key="15">
    <source>
        <dbReference type="EMBL" id="MFC7200733.1"/>
    </source>
</evidence>
<protein>
    <recommendedName>
        <fullName evidence="7">Bifunctional protein GlmU</fullName>
        <ecNumber evidence="5">2.3.1.157</ecNumber>
        <ecNumber evidence="6">2.7.7.23</ecNumber>
    </recommendedName>
</protein>
<gene>
    <name evidence="15" type="ORF">ACFQJ9_15160</name>
</gene>
<dbReference type="CDD" id="cd04181">
    <property type="entry name" value="NTP_transferase"/>
    <property type="match status" value="1"/>
</dbReference>
<accession>A0ABD5Z6E3</accession>
<comment type="pathway">
    <text evidence="1">Nucleotide-sugar biosynthesis; UDP-N-acetyl-alpha-D-glucosamine biosynthesis; N-acetyl-alpha-D-glucosamine 1-phosphate from alpha-D-glucosamine 6-phosphate (route II): step 2/2.</text>
</comment>
<evidence type="ECO:0000256" key="13">
    <source>
        <dbReference type="ARBA" id="ARBA00048493"/>
    </source>
</evidence>
<dbReference type="GO" id="GO:0019134">
    <property type="term" value="F:glucosamine-1-phosphate N-acetyltransferase activity"/>
    <property type="evidence" value="ECO:0007669"/>
    <property type="project" value="UniProtKB-EC"/>
</dbReference>
<dbReference type="InterPro" id="IPR050065">
    <property type="entry name" value="GlmU-like"/>
</dbReference>
<evidence type="ECO:0000256" key="8">
    <source>
        <dbReference type="ARBA" id="ARBA00022679"/>
    </source>
</evidence>
<sequence>MEAVVLAAGEGERLAPLTESRPKPMLPAANRPILSYVFDALVETNVETIHVVIGYERDHIREYFGSAYRGIPINYVTQEKQLGSGHALLQARNGLDGPFLVLNGDQIVAPEMVDDVATSYDPDDSFGTIGIIEHDDISHYGSVSLDGDIITEFTENPSGEGHRLLNAGIYAFDKRIFDAIEQTPRTEGELSLPETLRRVVEDDSYGGLQGVRTNGLWVDATYAWDLLTVAERLLSAEWIDGASDEDRVWVADSARVHESAVLRAPVAIGPDVVVGPNAVVGPYTSLGRNATVAANATVYRSVLDVDTRVGPNALLLDVVAGRAVDIGAGTIAPSGHADIPVAGTVVEDQQVGAVLADRVDVGGGASFEPGAIVGTDASIGVGTHVSGRVAKGSEVVR</sequence>
<keyword evidence="11" id="KW-0012">Acyltransferase</keyword>
<dbReference type="AlphaFoldDB" id="A0ABD5Z6E3"/>
<evidence type="ECO:0000259" key="14">
    <source>
        <dbReference type="Pfam" id="PF00483"/>
    </source>
</evidence>
<dbReference type="EC" id="2.3.1.157" evidence="5"/>
<dbReference type="SUPFAM" id="SSF53448">
    <property type="entry name" value="Nucleotide-diphospho-sugar transferases"/>
    <property type="match status" value="1"/>
</dbReference>
<dbReference type="RefSeq" id="WP_279527502.1">
    <property type="nucleotide sequence ID" value="NZ_CP122312.1"/>
</dbReference>